<feature type="binding site" evidence="5">
    <location>
        <position position="218"/>
    </location>
    <ligand>
        <name>FAD</name>
        <dbReference type="ChEBI" id="CHEBI:57692"/>
    </ligand>
</feature>
<dbReference type="Pfam" id="PF00732">
    <property type="entry name" value="GMC_oxred_N"/>
    <property type="match status" value="1"/>
</dbReference>
<evidence type="ECO:0000259" key="6">
    <source>
        <dbReference type="Pfam" id="PF00732"/>
    </source>
</evidence>
<evidence type="ECO:0000313" key="8">
    <source>
        <dbReference type="EMBL" id="MXO71898.1"/>
    </source>
</evidence>
<dbReference type="Gene3D" id="3.50.50.60">
    <property type="entry name" value="FAD/NAD(P)-binding domain"/>
    <property type="match status" value="1"/>
</dbReference>
<dbReference type="InterPro" id="IPR000172">
    <property type="entry name" value="GMC_OxRdtase_N"/>
</dbReference>
<comment type="caution">
    <text evidence="8">The sequence shown here is derived from an EMBL/GenBank/DDBJ whole genome shotgun (WGS) entry which is preliminary data.</text>
</comment>
<evidence type="ECO:0000259" key="7">
    <source>
        <dbReference type="Pfam" id="PF05199"/>
    </source>
</evidence>
<dbReference type="SUPFAM" id="SSF51905">
    <property type="entry name" value="FAD/NAD(P)-binding domain"/>
    <property type="match status" value="1"/>
</dbReference>
<dbReference type="Gene3D" id="3.30.560.10">
    <property type="entry name" value="Glucose Oxidase, domain 3"/>
    <property type="match status" value="1"/>
</dbReference>
<protein>
    <submittedName>
        <fullName evidence="8">FAD-binding protein</fullName>
    </submittedName>
</protein>
<dbReference type="AlphaFoldDB" id="A0A844YY17"/>
<dbReference type="GO" id="GO:0016614">
    <property type="term" value="F:oxidoreductase activity, acting on CH-OH group of donors"/>
    <property type="evidence" value="ECO:0007669"/>
    <property type="project" value="InterPro"/>
</dbReference>
<comment type="similarity">
    <text evidence="2">Belongs to the GMC oxidoreductase family.</text>
</comment>
<dbReference type="SUPFAM" id="SSF54373">
    <property type="entry name" value="FAD-linked reductases, C-terminal domain"/>
    <property type="match status" value="1"/>
</dbReference>
<organism evidence="8 9">
    <name type="scientific">Alteraurantiacibacter buctensis</name>
    <dbReference type="NCBI Taxonomy" id="1503981"/>
    <lineage>
        <taxon>Bacteria</taxon>
        <taxon>Pseudomonadati</taxon>
        <taxon>Pseudomonadota</taxon>
        <taxon>Alphaproteobacteria</taxon>
        <taxon>Sphingomonadales</taxon>
        <taxon>Erythrobacteraceae</taxon>
        <taxon>Alteraurantiacibacter</taxon>
    </lineage>
</organism>
<dbReference type="PIRSF" id="PIRSF000137">
    <property type="entry name" value="Alcohol_oxidase"/>
    <property type="match status" value="1"/>
</dbReference>
<evidence type="ECO:0000256" key="1">
    <source>
        <dbReference type="ARBA" id="ARBA00001974"/>
    </source>
</evidence>
<keyword evidence="3" id="KW-0285">Flavoprotein</keyword>
<dbReference type="GO" id="GO:0050660">
    <property type="term" value="F:flavin adenine dinucleotide binding"/>
    <property type="evidence" value="ECO:0007669"/>
    <property type="project" value="InterPro"/>
</dbReference>
<dbReference type="InterPro" id="IPR012132">
    <property type="entry name" value="GMC_OxRdtase"/>
</dbReference>
<feature type="domain" description="Glucose-methanol-choline oxidoreductase C-terminal" evidence="7">
    <location>
        <begin position="393"/>
        <end position="527"/>
    </location>
</feature>
<accession>A0A844YY17</accession>
<dbReference type="Pfam" id="PF05199">
    <property type="entry name" value="GMC_oxred_C"/>
    <property type="match status" value="1"/>
</dbReference>
<dbReference type="InterPro" id="IPR007867">
    <property type="entry name" value="GMC_OxRtase_C"/>
</dbReference>
<reference evidence="8 9" key="1">
    <citation type="submission" date="2019-12" db="EMBL/GenBank/DDBJ databases">
        <title>Genomic-based taxomic classification of the family Erythrobacteraceae.</title>
        <authorList>
            <person name="Xu L."/>
        </authorList>
    </citation>
    <scope>NUCLEOTIDE SEQUENCE [LARGE SCALE GENOMIC DNA]</scope>
    <source>
        <strain evidence="8 9">M0322</strain>
    </source>
</reference>
<dbReference type="PANTHER" id="PTHR11552:SF147">
    <property type="entry name" value="CHOLINE DEHYDROGENASE, MITOCHONDRIAL"/>
    <property type="match status" value="1"/>
</dbReference>
<dbReference type="EMBL" id="WTYV01000003">
    <property type="protein sequence ID" value="MXO71898.1"/>
    <property type="molecule type" value="Genomic_DNA"/>
</dbReference>
<dbReference type="InterPro" id="IPR036188">
    <property type="entry name" value="FAD/NAD-bd_sf"/>
</dbReference>
<name>A0A844YY17_9SPHN</name>
<evidence type="ECO:0000256" key="4">
    <source>
        <dbReference type="ARBA" id="ARBA00022827"/>
    </source>
</evidence>
<evidence type="ECO:0000256" key="3">
    <source>
        <dbReference type="ARBA" id="ARBA00022630"/>
    </source>
</evidence>
<proteinExistence type="inferred from homology"/>
<gene>
    <name evidence="8" type="ORF">GRI99_09655</name>
</gene>
<evidence type="ECO:0000313" key="9">
    <source>
        <dbReference type="Proteomes" id="UP000466966"/>
    </source>
</evidence>
<dbReference type="Proteomes" id="UP000466966">
    <property type="component" value="Unassembled WGS sequence"/>
</dbReference>
<sequence>MDSFDYIIIGAGSAGCVLANRLSADPATRVLLIEDGGDNQHPFIKMAGGFVKIMGNPAYFRVYPLKPREGMRGGIHTYGRGMGGSSAINGTWYLPGMPQDFDSWTAMGLPGWGWDEIARCYKQVESYREAGAHPGRGRDGELQITASTYQSPVFDALAQGFATQGMPWLDDITQPYSHGVGRSQYTVDRKGVRESTYKAFIKPVEGRRNLAVAMHTAVKRIVIENGRATGVVTEAHGQERTFTAKGEVILSAGVYGSPHLLQLSGVGPGAALQGLDIPVLADLPAVGQNLSDHTKFGVSFDLTNHPGTNREFFGWRLYRNALQYFLTGTGHLARVGMPLTGLVASEGVDADWPDFQVAAAPFAMRTVNEMAAKPGSPLTPNPGLTFSGYHLRPRSRGSVTVTSPDFRTVPVIDTAIWADPYDKAKSIELFKLFRAIATSDPLKPFIGRERMPGPEVQDDEAIAAELAKMVEGGLHGTGTCRMGTSPADSVTDARCRVHGVAGLRVIDCSIMPTPVSGNTNGPAIAVAQRAAELVLEDARG</sequence>
<evidence type="ECO:0000256" key="5">
    <source>
        <dbReference type="PIRSR" id="PIRSR000137-2"/>
    </source>
</evidence>
<dbReference type="OrthoDB" id="9785276at2"/>
<dbReference type="RefSeq" id="WP_160771832.1">
    <property type="nucleotide sequence ID" value="NZ_WTYV01000003.1"/>
</dbReference>
<feature type="domain" description="Glucose-methanol-choline oxidoreductase N-terminal" evidence="6">
    <location>
        <begin position="4"/>
        <end position="294"/>
    </location>
</feature>
<dbReference type="PANTHER" id="PTHR11552">
    <property type="entry name" value="GLUCOSE-METHANOL-CHOLINE GMC OXIDOREDUCTASE"/>
    <property type="match status" value="1"/>
</dbReference>
<keyword evidence="9" id="KW-1185">Reference proteome</keyword>
<evidence type="ECO:0000256" key="2">
    <source>
        <dbReference type="ARBA" id="ARBA00010790"/>
    </source>
</evidence>
<keyword evidence="4 5" id="KW-0274">FAD</keyword>
<comment type="cofactor">
    <cofactor evidence="1 5">
        <name>FAD</name>
        <dbReference type="ChEBI" id="CHEBI:57692"/>
    </cofactor>
</comment>